<name>A0ABS3FVB5_9CYAN</name>
<dbReference type="Proteomes" id="UP000664844">
    <property type="component" value="Unassembled WGS sequence"/>
</dbReference>
<dbReference type="RefSeq" id="WP_207088779.1">
    <property type="nucleotide sequence ID" value="NZ_JAFLQW010000381.1"/>
</dbReference>
<accession>A0ABS3FVB5</accession>
<dbReference type="EMBL" id="JAFLQW010000381">
    <property type="protein sequence ID" value="MBO0350292.1"/>
    <property type="molecule type" value="Genomic_DNA"/>
</dbReference>
<comment type="caution">
    <text evidence="1">The sequence shown here is derived from an EMBL/GenBank/DDBJ whole genome shotgun (WGS) entry which is preliminary data.</text>
</comment>
<gene>
    <name evidence="1" type="ORF">J0895_14495</name>
</gene>
<protein>
    <submittedName>
        <fullName evidence="1">Uncharacterized protein</fullName>
    </submittedName>
</protein>
<reference evidence="1 2" key="1">
    <citation type="submission" date="2021-03" db="EMBL/GenBank/DDBJ databases">
        <title>Metabolic Capacity of the Antarctic Cyanobacterium Phormidium pseudopriestleyi that Sustains Oxygenic Photosynthesis in the Presence of Hydrogen Sulfide.</title>
        <authorList>
            <person name="Lumian J.E."/>
            <person name="Jungblut A.D."/>
            <person name="Dillon M.L."/>
            <person name="Hawes I."/>
            <person name="Doran P.T."/>
            <person name="Mackey T.J."/>
            <person name="Dick G.J."/>
            <person name="Grettenberger C.L."/>
            <person name="Sumner D.Y."/>
        </authorList>
    </citation>
    <scope>NUCLEOTIDE SEQUENCE [LARGE SCALE GENOMIC DNA]</scope>
    <source>
        <strain evidence="1 2">FRX01</strain>
    </source>
</reference>
<evidence type="ECO:0000313" key="2">
    <source>
        <dbReference type="Proteomes" id="UP000664844"/>
    </source>
</evidence>
<evidence type="ECO:0000313" key="1">
    <source>
        <dbReference type="EMBL" id="MBO0350292.1"/>
    </source>
</evidence>
<keyword evidence="2" id="KW-1185">Reference proteome</keyword>
<organism evidence="1 2">
    <name type="scientific">Phormidium pseudopriestleyi FRX01</name>
    <dbReference type="NCBI Taxonomy" id="1759528"/>
    <lineage>
        <taxon>Bacteria</taxon>
        <taxon>Bacillati</taxon>
        <taxon>Cyanobacteriota</taxon>
        <taxon>Cyanophyceae</taxon>
        <taxon>Oscillatoriophycideae</taxon>
        <taxon>Oscillatoriales</taxon>
        <taxon>Oscillatoriaceae</taxon>
        <taxon>Phormidium</taxon>
    </lineage>
</organism>
<proteinExistence type="predicted"/>
<sequence length="71" mass="7941">MTALIVVWDGAVARRSPFLYQLALSTGLFPPETERIHEIIKKISVSGSDSEILNFLIQFRPESDRPIAVSL</sequence>